<sequence length="95" mass="10095">MTAMSTFSCGSNLPAGCDRVTYLLLTAQDEATTEITVLADQSTERKLDPRRGPWHVTAYAHGEDPYGDTVPLLAQSGIPVPGAFNVGLMLTVTAL</sequence>
<reference evidence="1 2" key="1">
    <citation type="submission" date="2017-04" db="EMBL/GenBank/DDBJ databases">
        <authorList>
            <person name="Afonso C.L."/>
            <person name="Miller P.J."/>
            <person name="Scott M.A."/>
            <person name="Spackman E."/>
            <person name="Goraichik I."/>
            <person name="Dimitrov K.M."/>
            <person name="Suarez D.L."/>
            <person name="Swayne D.E."/>
        </authorList>
    </citation>
    <scope>NUCLEOTIDE SEQUENCE [LARGE SCALE GENOMIC DNA]</scope>
    <source>
        <strain evidence="1 2">DSM 23236</strain>
    </source>
</reference>
<dbReference type="Proteomes" id="UP000192761">
    <property type="component" value="Unassembled WGS sequence"/>
</dbReference>
<evidence type="ECO:0000313" key="2">
    <source>
        <dbReference type="Proteomes" id="UP000192761"/>
    </source>
</evidence>
<dbReference type="AlphaFoldDB" id="A0A1W1XDQ8"/>
<gene>
    <name evidence="1" type="ORF">SAMN02745857_01305</name>
</gene>
<dbReference type="RefSeq" id="WP_139798692.1">
    <property type="nucleotide sequence ID" value="NZ_FWXD01000006.1"/>
</dbReference>
<accession>A0A1W1XDQ8</accession>
<name>A0A1W1XDQ8_9NEIS</name>
<proteinExistence type="predicted"/>
<dbReference type="EMBL" id="FWXD01000006">
    <property type="protein sequence ID" value="SMC22010.1"/>
    <property type="molecule type" value="Genomic_DNA"/>
</dbReference>
<organism evidence="1 2">
    <name type="scientific">Andreprevotia lacus DSM 23236</name>
    <dbReference type="NCBI Taxonomy" id="1121001"/>
    <lineage>
        <taxon>Bacteria</taxon>
        <taxon>Pseudomonadati</taxon>
        <taxon>Pseudomonadota</taxon>
        <taxon>Betaproteobacteria</taxon>
        <taxon>Neisseriales</taxon>
        <taxon>Chitinibacteraceae</taxon>
        <taxon>Andreprevotia</taxon>
    </lineage>
</organism>
<protein>
    <submittedName>
        <fullName evidence="1">Uncharacterized protein</fullName>
    </submittedName>
</protein>
<keyword evidence="2" id="KW-1185">Reference proteome</keyword>
<evidence type="ECO:0000313" key="1">
    <source>
        <dbReference type="EMBL" id="SMC22010.1"/>
    </source>
</evidence>